<dbReference type="SUPFAM" id="SSF47473">
    <property type="entry name" value="EF-hand"/>
    <property type="match status" value="1"/>
</dbReference>
<organism evidence="5 7">
    <name type="scientific">Heracleum sosnowskyi</name>
    <dbReference type="NCBI Taxonomy" id="360622"/>
    <lineage>
        <taxon>Eukaryota</taxon>
        <taxon>Viridiplantae</taxon>
        <taxon>Streptophyta</taxon>
        <taxon>Embryophyta</taxon>
        <taxon>Tracheophyta</taxon>
        <taxon>Spermatophyta</taxon>
        <taxon>Magnoliopsida</taxon>
        <taxon>eudicotyledons</taxon>
        <taxon>Gunneridae</taxon>
        <taxon>Pentapetalae</taxon>
        <taxon>asterids</taxon>
        <taxon>campanulids</taxon>
        <taxon>Apiales</taxon>
        <taxon>Apiaceae</taxon>
        <taxon>Apioideae</taxon>
        <taxon>apioid superclade</taxon>
        <taxon>Tordylieae</taxon>
        <taxon>Tordyliinae</taxon>
        <taxon>Heracleum</taxon>
    </lineage>
</organism>
<keyword evidence="7" id="KW-1185">Reference proteome</keyword>
<dbReference type="AlphaFoldDB" id="A0AAD8J7K3"/>
<evidence type="ECO:0000313" key="6">
    <source>
        <dbReference type="EMBL" id="KAK1397275.1"/>
    </source>
</evidence>
<dbReference type="InterPro" id="IPR011992">
    <property type="entry name" value="EF-hand-dom_pair"/>
</dbReference>
<dbReference type="EMBL" id="JAUIZM010000002">
    <property type="protein sequence ID" value="KAK1397275.1"/>
    <property type="molecule type" value="Genomic_DNA"/>
</dbReference>
<evidence type="ECO:0000256" key="2">
    <source>
        <dbReference type="ARBA" id="ARBA00022737"/>
    </source>
</evidence>
<dbReference type="InterPro" id="IPR039647">
    <property type="entry name" value="EF_hand_pair_protein_CML-like"/>
</dbReference>
<sequence>MLSPRTSSASSSSTTSAFKRLCQAFSPKQSPRISNASSSSSSRKAFNDELIQRVFSYFDEDEDGKITAAELMTCMTAVGGREMSLSEAEMAVETVDSDGDGMLGLEDFSKILEDESGSEMDEMYAAFGMYAEEGSGSITPKSLKKMLSRLGQSTSVQSCRAIISKFDLNGDGVLNFDEFRLMMH</sequence>
<feature type="domain" description="EF-hand" evidence="4">
    <location>
        <begin position="46"/>
        <end position="81"/>
    </location>
</feature>
<keyword evidence="1" id="KW-0479">Metal-binding</keyword>
<dbReference type="SMART" id="SM00054">
    <property type="entry name" value="EFh"/>
    <property type="match status" value="4"/>
</dbReference>
<proteinExistence type="predicted"/>
<dbReference type="Proteomes" id="UP001237642">
    <property type="component" value="Unassembled WGS sequence"/>
</dbReference>
<accession>A0AAD8J7K3</accession>
<evidence type="ECO:0000256" key="1">
    <source>
        <dbReference type="ARBA" id="ARBA00022723"/>
    </source>
</evidence>
<reference evidence="5" key="2">
    <citation type="submission" date="2023-05" db="EMBL/GenBank/DDBJ databases">
        <authorList>
            <person name="Schelkunov M.I."/>
        </authorList>
    </citation>
    <scope>NUCLEOTIDE SEQUENCE</scope>
    <source>
        <strain evidence="5">Hsosn_3</strain>
        <tissue evidence="5">Leaf</tissue>
    </source>
</reference>
<dbReference type="CDD" id="cd00051">
    <property type="entry name" value="EFh"/>
    <property type="match status" value="2"/>
</dbReference>
<dbReference type="InterPro" id="IPR002048">
    <property type="entry name" value="EF_hand_dom"/>
</dbReference>
<evidence type="ECO:0000313" key="5">
    <source>
        <dbReference type="EMBL" id="KAK1397270.1"/>
    </source>
</evidence>
<dbReference type="GO" id="GO:0005509">
    <property type="term" value="F:calcium ion binding"/>
    <property type="evidence" value="ECO:0007669"/>
    <property type="project" value="InterPro"/>
</dbReference>
<feature type="domain" description="EF-hand" evidence="4">
    <location>
        <begin position="83"/>
        <end position="118"/>
    </location>
</feature>
<dbReference type="InterPro" id="IPR018247">
    <property type="entry name" value="EF_Hand_1_Ca_BS"/>
</dbReference>
<evidence type="ECO:0000313" key="7">
    <source>
        <dbReference type="Proteomes" id="UP001237642"/>
    </source>
</evidence>
<keyword evidence="2" id="KW-0677">Repeat</keyword>
<dbReference type="PANTHER" id="PTHR10891">
    <property type="entry name" value="EF-HAND CALCIUM-BINDING DOMAIN CONTAINING PROTEIN"/>
    <property type="match status" value="1"/>
</dbReference>
<dbReference type="Pfam" id="PF13499">
    <property type="entry name" value="EF-hand_7"/>
    <property type="match status" value="2"/>
</dbReference>
<name>A0AAD8J7K3_9APIA</name>
<dbReference type="PROSITE" id="PS50222">
    <property type="entry name" value="EF_HAND_2"/>
    <property type="match status" value="3"/>
</dbReference>
<protein>
    <submittedName>
        <fullName evidence="5">Calcium-binding protein CML38</fullName>
    </submittedName>
</protein>
<evidence type="ECO:0000256" key="3">
    <source>
        <dbReference type="ARBA" id="ARBA00022837"/>
    </source>
</evidence>
<dbReference type="EMBL" id="JAUIZM010000002">
    <property type="protein sequence ID" value="KAK1397270.1"/>
    <property type="molecule type" value="Genomic_DNA"/>
</dbReference>
<dbReference type="PROSITE" id="PS00018">
    <property type="entry name" value="EF_HAND_1"/>
    <property type="match status" value="3"/>
</dbReference>
<reference evidence="5" key="1">
    <citation type="submission" date="2023-02" db="EMBL/GenBank/DDBJ databases">
        <title>Genome of toxic invasive species Heracleum sosnowskyi carries increased number of genes despite the absence of recent whole-genome duplications.</title>
        <authorList>
            <person name="Schelkunov M."/>
            <person name="Shtratnikova V."/>
            <person name="Makarenko M."/>
            <person name="Klepikova A."/>
            <person name="Omelchenko D."/>
            <person name="Novikova G."/>
            <person name="Obukhova E."/>
            <person name="Bogdanov V."/>
            <person name="Penin A."/>
            <person name="Logacheva M."/>
        </authorList>
    </citation>
    <scope>NUCLEOTIDE SEQUENCE</scope>
    <source>
        <strain evidence="5">Hsosn_3</strain>
        <tissue evidence="5">Leaf</tissue>
    </source>
</reference>
<keyword evidence="3" id="KW-0106">Calcium</keyword>
<comment type="caution">
    <text evidence="5">The sequence shown here is derived from an EMBL/GenBank/DDBJ whole genome shotgun (WGS) entry which is preliminary data.</text>
</comment>
<gene>
    <name evidence="5" type="ORF">POM88_007133</name>
    <name evidence="6" type="ORF">POM88_007138</name>
</gene>
<feature type="domain" description="EF-hand" evidence="4">
    <location>
        <begin position="154"/>
        <end position="184"/>
    </location>
</feature>
<evidence type="ECO:0000259" key="4">
    <source>
        <dbReference type="PROSITE" id="PS50222"/>
    </source>
</evidence>
<dbReference type="FunFam" id="1.10.238.10:FF:000001">
    <property type="entry name" value="Calmodulin 1"/>
    <property type="match status" value="1"/>
</dbReference>
<dbReference type="Gene3D" id="1.10.238.10">
    <property type="entry name" value="EF-hand"/>
    <property type="match status" value="2"/>
</dbReference>